<dbReference type="EMBL" id="QXTE01000850">
    <property type="protein sequence ID" value="TFJ96031.1"/>
    <property type="molecule type" value="Genomic_DNA"/>
</dbReference>
<comment type="caution">
    <text evidence="1">The sequence shown here is derived from an EMBL/GenBank/DDBJ whole genome shotgun (WGS) entry which is preliminary data.</text>
</comment>
<reference evidence="1 2" key="1">
    <citation type="submission" date="2019-04" db="EMBL/GenBank/DDBJ databases">
        <title>Draft genome of the big-headed turtle Platysternon megacephalum.</title>
        <authorList>
            <person name="Gong S."/>
        </authorList>
    </citation>
    <scope>NUCLEOTIDE SEQUENCE [LARGE SCALE GENOMIC DNA]</scope>
    <source>
        <strain evidence="1">DO16091913</strain>
        <tissue evidence="1">Muscle</tissue>
    </source>
</reference>
<evidence type="ECO:0000313" key="1">
    <source>
        <dbReference type="EMBL" id="TFJ96031.1"/>
    </source>
</evidence>
<name>A0A4D9DHW5_9SAUR</name>
<dbReference type="Proteomes" id="UP000297703">
    <property type="component" value="Unassembled WGS sequence"/>
</dbReference>
<evidence type="ECO:0000313" key="2">
    <source>
        <dbReference type="Proteomes" id="UP000297703"/>
    </source>
</evidence>
<proteinExistence type="predicted"/>
<protein>
    <submittedName>
        <fullName evidence="1">Gluconolactonase</fullName>
    </submittedName>
</protein>
<accession>A0A4D9DHW5</accession>
<organism evidence="1 2">
    <name type="scientific">Platysternon megacephalum</name>
    <name type="common">big-headed turtle</name>
    <dbReference type="NCBI Taxonomy" id="55544"/>
    <lineage>
        <taxon>Eukaryota</taxon>
        <taxon>Metazoa</taxon>
        <taxon>Chordata</taxon>
        <taxon>Craniata</taxon>
        <taxon>Vertebrata</taxon>
        <taxon>Euteleostomi</taxon>
        <taxon>Archelosauria</taxon>
        <taxon>Testudinata</taxon>
        <taxon>Testudines</taxon>
        <taxon>Cryptodira</taxon>
        <taxon>Durocryptodira</taxon>
        <taxon>Testudinoidea</taxon>
        <taxon>Platysternidae</taxon>
        <taxon>Platysternon</taxon>
    </lineage>
</organism>
<keyword evidence="2" id="KW-1185">Reference proteome</keyword>
<dbReference type="AlphaFoldDB" id="A0A4D9DHW5"/>
<sequence length="89" mass="9361">MVVSVLVNSVPVGWGGTNVTVVSFVVNSETTGFVTVVLMGLSLDDAVRVDWDEEKMPVLDLAKVVGLLSLGEEEVPVVSSAEVAKMLSL</sequence>
<gene>
    <name evidence="1" type="ORF">DR999_PMT22221</name>
</gene>
<reference evidence="1 2" key="2">
    <citation type="submission" date="2019-04" db="EMBL/GenBank/DDBJ databases">
        <title>The genome sequence of big-headed turtle.</title>
        <authorList>
            <person name="Gong S."/>
        </authorList>
    </citation>
    <scope>NUCLEOTIDE SEQUENCE [LARGE SCALE GENOMIC DNA]</scope>
    <source>
        <strain evidence="1">DO16091913</strain>
        <tissue evidence="1">Muscle</tissue>
    </source>
</reference>